<sequence length="67" mass="7497">MNKQLPHLSVIGETATLIAPGVESERDQLEEGRPLRNKTSKKKFDYHGTNWQGVTDELLPPSEQPPS</sequence>
<comment type="caution">
    <text evidence="2">The sequence shown here is derived from an EMBL/GenBank/DDBJ whole genome shotgun (WGS) entry which is preliminary data.</text>
</comment>
<gene>
    <name evidence="2" type="ORF">GWI33_018706</name>
</gene>
<evidence type="ECO:0000313" key="2">
    <source>
        <dbReference type="EMBL" id="KAF7268129.1"/>
    </source>
</evidence>
<dbReference type="Proteomes" id="UP000625711">
    <property type="component" value="Unassembled WGS sequence"/>
</dbReference>
<dbReference type="AlphaFoldDB" id="A0A834HVT4"/>
<evidence type="ECO:0000313" key="3">
    <source>
        <dbReference type="Proteomes" id="UP000625711"/>
    </source>
</evidence>
<feature type="compositionally biased region" description="Basic and acidic residues" evidence="1">
    <location>
        <begin position="23"/>
        <end position="34"/>
    </location>
</feature>
<accession>A0A834HVT4</accession>
<dbReference type="EMBL" id="JAACXV010014342">
    <property type="protein sequence ID" value="KAF7268129.1"/>
    <property type="molecule type" value="Genomic_DNA"/>
</dbReference>
<reference evidence="2" key="1">
    <citation type="submission" date="2020-08" db="EMBL/GenBank/DDBJ databases">
        <title>Genome sequencing and assembly of the red palm weevil Rhynchophorus ferrugineus.</title>
        <authorList>
            <person name="Dias G.B."/>
            <person name="Bergman C.M."/>
            <person name="Manee M."/>
        </authorList>
    </citation>
    <scope>NUCLEOTIDE SEQUENCE</scope>
    <source>
        <strain evidence="2">AA-2017</strain>
        <tissue evidence="2">Whole larva</tissue>
    </source>
</reference>
<feature type="region of interest" description="Disordered" evidence="1">
    <location>
        <begin position="19"/>
        <end position="67"/>
    </location>
</feature>
<keyword evidence="3" id="KW-1185">Reference proteome</keyword>
<organism evidence="2 3">
    <name type="scientific">Rhynchophorus ferrugineus</name>
    <name type="common">Red palm weevil</name>
    <name type="synonym">Curculio ferrugineus</name>
    <dbReference type="NCBI Taxonomy" id="354439"/>
    <lineage>
        <taxon>Eukaryota</taxon>
        <taxon>Metazoa</taxon>
        <taxon>Ecdysozoa</taxon>
        <taxon>Arthropoda</taxon>
        <taxon>Hexapoda</taxon>
        <taxon>Insecta</taxon>
        <taxon>Pterygota</taxon>
        <taxon>Neoptera</taxon>
        <taxon>Endopterygota</taxon>
        <taxon>Coleoptera</taxon>
        <taxon>Polyphaga</taxon>
        <taxon>Cucujiformia</taxon>
        <taxon>Curculionidae</taxon>
        <taxon>Dryophthorinae</taxon>
        <taxon>Rhynchophorus</taxon>
    </lineage>
</organism>
<proteinExistence type="predicted"/>
<name>A0A834HVT4_RHYFE</name>
<protein>
    <submittedName>
        <fullName evidence="2">Uncharacterized protein</fullName>
    </submittedName>
</protein>
<evidence type="ECO:0000256" key="1">
    <source>
        <dbReference type="SAM" id="MobiDB-lite"/>
    </source>
</evidence>